<proteinExistence type="predicted"/>
<dbReference type="Proteomes" id="UP000694941">
    <property type="component" value="Unplaced"/>
</dbReference>
<accession>A0ABM1TCU0</accession>
<sequence>MQKQQVHTTPVIRLHGISNMSTKQSRKTSLESSNMDLLELPHYSVQTPPPGGRQSIHSPPLSGRTESPLPPSKADHDAIRSASRYLSRAEPSIRNQETNSRHPQLRKHPTSHSVAENRRNDFYEYCPQSIAWKTLPKFKHQDDVKYRETKSLKEGESVTESI</sequence>
<feature type="region of interest" description="Disordered" evidence="1">
    <location>
        <begin position="1"/>
        <end position="116"/>
    </location>
</feature>
<protein>
    <submittedName>
        <fullName evidence="3 4">Uncharacterized protein LOC111088295</fullName>
    </submittedName>
</protein>
<evidence type="ECO:0000313" key="2">
    <source>
        <dbReference type="Proteomes" id="UP000694941"/>
    </source>
</evidence>
<dbReference type="GeneID" id="111088295"/>
<organism evidence="2 3">
    <name type="scientific">Limulus polyphemus</name>
    <name type="common">Atlantic horseshoe crab</name>
    <dbReference type="NCBI Taxonomy" id="6850"/>
    <lineage>
        <taxon>Eukaryota</taxon>
        <taxon>Metazoa</taxon>
        <taxon>Ecdysozoa</taxon>
        <taxon>Arthropoda</taxon>
        <taxon>Chelicerata</taxon>
        <taxon>Merostomata</taxon>
        <taxon>Xiphosura</taxon>
        <taxon>Limulidae</taxon>
        <taxon>Limulus</taxon>
    </lineage>
</organism>
<dbReference type="RefSeq" id="XP_022253696.1">
    <property type="nucleotide sequence ID" value="XM_022397988.1"/>
</dbReference>
<evidence type="ECO:0000313" key="4">
    <source>
        <dbReference type="RefSeq" id="XP_022253697.1"/>
    </source>
</evidence>
<dbReference type="RefSeq" id="XP_022253697.1">
    <property type="nucleotide sequence ID" value="XM_022397989.1"/>
</dbReference>
<evidence type="ECO:0000256" key="1">
    <source>
        <dbReference type="SAM" id="MobiDB-lite"/>
    </source>
</evidence>
<evidence type="ECO:0000313" key="3">
    <source>
        <dbReference type="RefSeq" id="XP_022253696.1"/>
    </source>
</evidence>
<keyword evidence="2" id="KW-1185">Reference proteome</keyword>
<feature type="compositionally biased region" description="Polar residues" evidence="1">
    <location>
        <begin position="93"/>
        <end position="102"/>
    </location>
</feature>
<name>A0ABM1TCU0_LIMPO</name>
<gene>
    <name evidence="3 4" type="primary">LOC111088295</name>
</gene>
<reference evidence="3 4" key="1">
    <citation type="submission" date="2025-05" db="UniProtKB">
        <authorList>
            <consortium name="RefSeq"/>
        </authorList>
    </citation>
    <scope>IDENTIFICATION</scope>
    <source>
        <tissue evidence="3 4">Muscle</tissue>
    </source>
</reference>